<sequence length="72" mass="8622">MWLEKLELNRLLGGKAMTETMWRCDQVRAGQLYNRMMFDTKAEAEQFMQRMQQMEPDQTFSIEAIEASQVWN</sequence>
<reference evidence="1" key="1">
    <citation type="journal article" date="2014" name="Int. J. Syst. Evol. Microbiol.">
        <title>Complete genome sequence of Corynebacterium casei LMG S-19264T (=DSM 44701T), isolated from a smear-ripened cheese.</title>
        <authorList>
            <consortium name="US DOE Joint Genome Institute (JGI-PGF)"/>
            <person name="Walter F."/>
            <person name="Albersmeier A."/>
            <person name="Kalinowski J."/>
            <person name="Ruckert C."/>
        </authorList>
    </citation>
    <scope>NUCLEOTIDE SEQUENCE</scope>
    <source>
        <strain evidence="1">CGMCC 1.12997</strain>
    </source>
</reference>
<evidence type="ECO:0000313" key="2">
    <source>
        <dbReference type="Proteomes" id="UP000647241"/>
    </source>
</evidence>
<comment type="caution">
    <text evidence="1">The sequence shown here is derived from an EMBL/GenBank/DDBJ whole genome shotgun (WGS) entry which is preliminary data.</text>
</comment>
<gene>
    <name evidence="1" type="ORF">GCM10011585_20790</name>
</gene>
<evidence type="ECO:0000313" key="1">
    <source>
        <dbReference type="EMBL" id="GGG77495.1"/>
    </source>
</evidence>
<protein>
    <submittedName>
        <fullName evidence="1">Uncharacterized protein</fullName>
    </submittedName>
</protein>
<dbReference type="AlphaFoldDB" id="A0A917M4L1"/>
<proteinExistence type="predicted"/>
<keyword evidence="2" id="KW-1185">Reference proteome</keyword>
<organism evidence="1 2">
    <name type="scientific">Edaphobacter dinghuensis</name>
    <dbReference type="NCBI Taxonomy" id="1560005"/>
    <lineage>
        <taxon>Bacteria</taxon>
        <taxon>Pseudomonadati</taxon>
        <taxon>Acidobacteriota</taxon>
        <taxon>Terriglobia</taxon>
        <taxon>Terriglobales</taxon>
        <taxon>Acidobacteriaceae</taxon>
        <taxon>Edaphobacter</taxon>
    </lineage>
</organism>
<name>A0A917M4L1_9BACT</name>
<reference evidence="1" key="2">
    <citation type="submission" date="2020-09" db="EMBL/GenBank/DDBJ databases">
        <authorList>
            <person name="Sun Q."/>
            <person name="Zhou Y."/>
        </authorList>
    </citation>
    <scope>NUCLEOTIDE SEQUENCE</scope>
    <source>
        <strain evidence="1">CGMCC 1.12997</strain>
    </source>
</reference>
<accession>A0A917M4L1</accession>
<dbReference type="EMBL" id="BMGT01000002">
    <property type="protein sequence ID" value="GGG77495.1"/>
    <property type="molecule type" value="Genomic_DNA"/>
</dbReference>
<dbReference type="Proteomes" id="UP000647241">
    <property type="component" value="Unassembled WGS sequence"/>
</dbReference>